<evidence type="ECO:0000256" key="5">
    <source>
        <dbReference type="ARBA" id="ARBA00022496"/>
    </source>
</evidence>
<evidence type="ECO:0000256" key="15">
    <source>
        <dbReference type="PROSITE-ProRule" id="PRU10144"/>
    </source>
</evidence>
<evidence type="ECO:0000313" key="20">
    <source>
        <dbReference type="Proteomes" id="UP001076655"/>
    </source>
</evidence>
<keyword evidence="11 14" id="KW-0472">Membrane</keyword>
<dbReference type="InterPro" id="IPR036942">
    <property type="entry name" value="Beta-barrel_TonB_sf"/>
</dbReference>
<keyword evidence="6 14" id="KW-0812">Transmembrane</keyword>
<evidence type="ECO:0000256" key="16">
    <source>
        <dbReference type="RuleBase" id="RU003357"/>
    </source>
</evidence>
<comment type="subcellular location">
    <subcellularLocation>
        <location evidence="1 14">Cell outer membrane</location>
        <topology evidence="1 14">Multi-pass membrane protein</topology>
    </subcellularLocation>
</comment>
<evidence type="ECO:0000256" key="6">
    <source>
        <dbReference type="ARBA" id="ARBA00022692"/>
    </source>
</evidence>
<sequence>MCALLLSALPSAAETTAPDTGDVIVVTDRPAAAGGDYIAPGVTTLGKMALKPREIAQSVSVIDRTQIEQQNLNTLDDVMSRATGVTSAPFVLLTTAYYTRGFKVDSFELDGVPALLGNMASSPQDMAVYDRVEILRGSNGLLHGMGNPAATVNMVRKHAPHRDQANITLTAGSWNRYRAEADAGGLLNESGSVRGRVVVAWEDRDFFYDVSDQQTRLIYATVDADLTPDTLLRTGLQYQTIDSVTNMAGVPMAADGSDLHLPRDTYLDVSWDKFKWDTTRAFAKLEHQINDDWQFNTHLDYQHVKARLLYAGAWGNIDPLTGDGAMLTGGAYKFRNHQLSLDSNVTGKLTVGGLQHDLIAGISYAGAQEEQLTAAFDTPLNVPVNVYRWDPHSVPVPGIGAYSSPGTTKTIRKGLYTMGRIKVAEPLTVVAGARADWWQVRKPDAKFTEDGKITPYGGLIWDFAPEWSWYGSFSTVYQPQTGKTYSGNMLKPVEGQTLESGVKGSLLNGGLNVSAAVYRIDMKNNPQADPEHPGGAFDTNYISGGKVVSQGFELEGTGYITPFWDITAGYTYTDTRYKEDTQNQGETFNSLTPRHMVRVWTQYQLPWDERKWSVGGGVQAQSEFSNSNGRVTLRQGGYAVVNTRLGYQIDDNWSAAVNINNLFDRRYYAGLFTPQWNNRYGEPRNIMLTLKADF</sequence>
<dbReference type="GO" id="GO:0015891">
    <property type="term" value="P:siderophore transport"/>
    <property type="evidence" value="ECO:0007669"/>
    <property type="project" value="InterPro"/>
</dbReference>
<evidence type="ECO:0000259" key="18">
    <source>
        <dbReference type="Pfam" id="PF07715"/>
    </source>
</evidence>
<dbReference type="PANTHER" id="PTHR32552:SF74">
    <property type="entry name" value="HYDROXAMATE SIDEROPHORE RECEPTOR FHUE"/>
    <property type="match status" value="1"/>
</dbReference>
<comment type="caution">
    <text evidence="19">The sequence shown here is derived from an EMBL/GenBank/DDBJ whole genome shotgun (WGS) entry which is preliminary data.</text>
</comment>
<keyword evidence="4 14" id="KW-1134">Transmembrane beta strand</keyword>
<accession>A0A9Q4CT90</accession>
<keyword evidence="9" id="KW-0406">Ion transport</keyword>
<dbReference type="Gene3D" id="2.40.170.20">
    <property type="entry name" value="TonB-dependent receptor, beta-barrel domain"/>
    <property type="match status" value="1"/>
</dbReference>
<feature type="domain" description="TonB-dependent receptor plug" evidence="18">
    <location>
        <begin position="52"/>
        <end position="150"/>
    </location>
</feature>
<keyword evidence="8" id="KW-0408">Iron</keyword>
<keyword evidence="7" id="KW-0732">Signal</keyword>
<evidence type="ECO:0000256" key="13">
    <source>
        <dbReference type="ARBA" id="ARBA00023237"/>
    </source>
</evidence>
<evidence type="ECO:0000256" key="10">
    <source>
        <dbReference type="ARBA" id="ARBA00023077"/>
    </source>
</evidence>
<dbReference type="Pfam" id="PF00593">
    <property type="entry name" value="TonB_dep_Rec_b-barrel"/>
    <property type="match status" value="1"/>
</dbReference>
<proteinExistence type="inferred from homology"/>
<feature type="domain" description="TonB-dependent receptor-like beta-barrel" evidence="17">
    <location>
        <begin position="224"/>
        <end position="662"/>
    </location>
</feature>
<dbReference type="Gene3D" id="2.170.130.10">
    <property type="entry name" value="TonB-dependent receptor, plug domain"/>
    <property type="match status" value="1"/>
</dbReference>
<reference evidence="19" key="1">
    <citation type="submission" date="2022-08" db="EMBL/GenBank/DDBJ databases">
        <authorList>
            <person name="Dale J.L."/>
        </authorList>
    </citation>
    <scope>NUCLEOTIDE SEQUENCE</scope>
    <source>
        <strain evidence="19">2022EL-00758</strain>
    </source>
</reference>
<evidence type="ECO:0000256" key="4">
    <source>
        <dbReference type="ARBA" id="ARBA00022452"/>
    </source>
</evidence>
<evidence type="ECO:0000256" key="11">
    <source>
        <dbReference type="ARBA" id="ARBA00023136"/>
    </source>
</evidence>
<dbReference type="PANTHER" id="PTHR32552">
    <property type="entry name" value="FERRICHROME IRON RECEPTOR-RELATED"/>
    <property type="match status" value="1"/>
</dbReference>
<evidence type="ECO:0000256" key="2">
    <source>
        <dbReference type="ARBA" id="ARBA00009810"/>
    </source>
</evidence>
<protein>
    <submittedName>
        <fullName evidence="19">TonB-dependent siderophore receptor</fullName>
    </submittedName>
</protein>
<evidence type="ECO:0000256" key="12">
    <source>
        <dbReference type="ARBA" id="ARBA00023170"/>
    </source>
</evidence>
<evidence type="ECO:0000313" key="19">
    <source>
        <dbReference type="EMBL" id="MCY0790928.1"/>
    </source>
</evidence>
<dbReference type="InterPro" id="IPR010917">
    <property type="entry name" value="TonB_rcpt_CS"/>
</dbReference>
<dbReference type="EMBL" id="JAPNMI010000008">
    <property type="protein sequence ID" value="MCY0790928.1"/>
    <property type="molecule type" value="Genomic_DNA"/>
</dbReference>
<name>A0A9Q4CT90_MORMO</name>
<dbReference type="Proteomes" id="UP001076655">
    <property type="component" value="Unassembled WGS sequence"/>
</dbReference>
<dbReference type="CDD" id="cd01347">
    <property type="entry name" value="ligand_gated_channel"/>
    <property type="match status" value="1"/>
</dbReference>
<dbReference type="NCBIfam" id="TIGR01783">
    <property type="entry name" value="TonB-siderophor"/>
    <property type="match status" value="1"/>
</dbReference>
<gene>
    <name evidence="19" type="ORF">N0392_14690</name>
</gene>
<dbReference type="InterPro" id="IPR039426">
    <property type="entry name" value="TonB-dep_rcpt-like"/>
</dbReference>
<evidence type="ECO:0000256" key="9">
    <source>
        <dbReference type="ARBA" id="ARBA00023065"/>
    </source>
</evidence>
<dbReference type="AlphaFoldDB" id="A0A9Q4CT90"/>
<evidence type="ECO:0000256" key="3">
    <source>
        <dbReference type="ARBA" id="ARBA00022448"/>
    </source>
</evidence>
<keyword evidence="12 19" id="KW-0675">Receptor</keyword>
<feature type="short sequence motif" description="TonB C-terminal box" evidence="15">
    <location>
        <begin position="677"/>
        <end position="694"/>
    </location>
</feature>
<dbReference type="GO" id="GO:0009279">
    <property type="term" value="C:cell outer membrane"/>
    <property type="evidence" value="ECO:0007669"/>
    <property type="project" value="UniProtKB-SubCell"/>
</dbReference>
<dbReference type="GO" id="GO:0015344">
    <property type="term" value="F:siderophore uptake transmembrane transporter activity"/>
    <property type="evidence" value="ECO:0007669"/>
    <property type="project" value="TreeGrafter"/>
</dbReference>
<keyword evidence="5" id="KW-0410">Iron transport</keyword>
<comment type="similarity">
    <text evidence="2 14 16">Belongs to the TonB-dependent receptor family.</text>
</comment>
<dbReference type="InterPro" id="IPR000531">
    <property type="entry name" value="Beta-barrel_TonB"/>
</dbReference>
<evidence type="ECO:0000259" key="17">
    <source>
        <dbReference type="Pfam" id="PF00593"/>
    </source>
</evidence>
<organism evidence="19 20">
    <name type="scientific">Morganella morganii</name>
    <name type="common">Proteus morganii</name>
    <dbReference type="NCBI Taxonomy" id="582"/>
    <lineage>
        <taxon>Bacteria</taxon>
        <taxon>Pseudomonadati</taxon>
        <taxon>Pseudomonadota</taxon>
        <taxon>Gammaproteobacteria</taxon>
        <taxon>Enterobacterales</taxon>
        <taxon>Morganellaceae</taxon>
        <taxon>Morganella</taxon>
    </lineage>
</organism>
<dbReference type="InterPro" id="IPR037066">
    <property type="entry name" value="Plug_dom_sf"/>
</dbReference>
<keyword evidence="10 16" id="KW-0798">TonB box</keyword>
<dbReference type="GO" id="GO:0038023">
    <property type="term" value="F:signaling receptor activity"/>
    <property type="evidence" value="ECO:0007669"/>
    <property type="project" value="InterPro"/>
</dbReference>
<evidence type="ECO:0000256" key="7">
    <source>
        <dbReference type="ARBA" id="ARBA00022729"/>
    </source>
</evidence>
<dbReference type="SUPFAM" id="SSF56935">
    <property type="entry name" value="Porins"/>
    <property type="match status" value="1"/>
</dbReference>
<dbReference type="Pfam" id="PF07715">
    <property type="entry name" value="Plug"/>
    <property type="match status" value="1"/>
</dbReference>
<evidence type="ECO:0000256" key="8">
    <source>
        <dbReference type="ARBA" id="ARBA00023004"/>
    </source>
</evidence>
<dbReference type="PROSITE" id="PS52016">
    <property type="entry name" value="TONB_DEPENDENT_REC_3"/>
    <property type="match status" value="1"/>
</dbReference>
<dbReference type="PROSITE" id="PS01156">
    <property type="entry name" value="TONB_DEPENDENT_REC_2"/>
    <property type="match status" value="1"/>
</dbReference>
<dbReference type="InterPro" id="IPR012910">
    <property type="entry name" value="Plug_dom"/>
</dbReference>
<evidence type="ECO:0000256" key="1">
    <source>
        <dbReference type="ARBA" id="ARBA00004571"/>
    </source>
</evidence>
<dbReference type="InterPro" id="IPR010105">
    <property type="entry name" value="TonB_sidphr_rcpt"/>
</dbReference>
<keyword evidence="3 14" id="KW-0813">Transport</keyword>
<evidence type="ECO:0000256" key="14">
    <source>
        <dbReference type="PROSITE-ProRule" id="PRU01360"/>
    </source>
</evidence>
<keyword evidence="13 14" id="KW-0998">Cell outer membrane</keyword>